<evidence type="ECO:0000313" key="6">
    <source>
        <dbReference type="Proteomes" id="UP000027100"/>
    </source>
</evidence>
<dbReference type="InterPro" id="IPR011711">
    <property type="entry name" value="GntR_C"/>
</dbReference>
<dbReference type="CDD" id="cd07377">
    <property type="entry name" value="WHTH_GntR"/>
    <property type="match status" value="1"/>
</dbReference>
<proteinExistence type="predicted"/>
<dbReference type="PATRIC" id="fig|1280954.3.peg.3795"/>
<reference evidence="5 6" key="1">
    <citation type="journal article" date="2014" name="Antonie Van Leeuwenhoek">
        <title>Hyphomonas beringensis sp. nov. and Hyphomonas chukchiensis sp. nov., isolated from surface seawater of the Bering Sea and Chukchi Sea.</title>
        <authorList>
            <person name="Li C."/>
            <person name="Lai Q."/>
            <person name="Li G."/>
            <person name="Dong C."/>
            <person name="Wang J."/>
            <person name="Liao Y."/>
            <person name="Shao Z."/>
        </authorList>
    </citation>
    <scope>NUCLEOTIDE SEQUENCE [LARGE SCALE GENOMIC DNA]</scope>
    <source>
        <strain evidence="5 6">PS728</strain>
    </source>
</reference>
<dbReference type="Pfam" id="PF07729">
    <property type="entry name" value="FCD"/>
    <property type="match status" value="1"/>
</dbReference>
<dbReference type="EMBL" id="ARYM01000041">
    <property type="protein sequence ID" value="KCZ96635.1"/>
    <property type="molecule type" value="Genomic_DNA"/>
</dbReference>
<dbReference type="SUPFAM" id="SSF48008">
    <property type="entry name" value="GntR ligand-binding domain-like"/>
    <property type="match status" value="1"/>
</dbReference>
<feature type="domain" description="HTH gntR-type" evidence="4">
    <location>
        <begin position="20"/>
        <end position="90"/>
    </location>
</feature>
<dbReference type="RefSeq" id="WP_035602591.1">
    <property type="nucleotide sequence ID" value="NZ_ARYM01000041.1"/>
</dbReference>
<dbReference type="STRING" id="1280954.HPO_18884"/>
<protein>
    <submittedName>
        <fullName evidence="5">Regulatory protein GntR</fullName>
    </submittedName>
</protein>
<dbReference type="InterPro" id="IPR036390">
    <property type="entry name" value="WH_DNA-bd_sf"/>
</dbReference>
<dbReference type="Proteomes" id="UP000027100">
    <property type="component" value="Unassembled WGS sequence"/>
</dbReference>
<dbReference type="SUPFAM" id="SSF46785">
    <property type="entry name" value="Winged helix' DNA-binding domain"/>
    <property type="match status" value="1"/>
</dbReference>
<dbReference type="Gene3D" id="1.20.120.530">
    <property type="entry name" value="GntR ligand-binding domain-like"/>
    <property type="match status" value="1"/>
</dbReference>
<dbReference type="SMART" id="SM00895">
    <property type="entry name" value="FCD"/>
    <property type="match status" value="1"/>
</dbReference>
<dbReference type="PANTHER" id="PTHR43537">
    <property type="entry name" value="TRANSCRIPTIONAL REGULATOR, GNTR FAMILY"/>
    <property type="match status" value="1"/>
</dbReference>
<dbReference type="InterPro" id="IPR008920">
    <property type="entry name" value="TF_FadR/GntR_C"/>
</dbReference>
<evidence type="ECO:0000256" key="1">
    <source>
        <dbReference type="ARBA" id="ARBA00023015"/>
    </source>
</evidence>
<dbReference type="PRINTS" id="PR00035">
    <property type="entry name" value="HTHGNTR"/>
</dbReference>
<dbReference type="GO" id="GO:0003677">
    <property type="term" value="F:DNA binding"/>
    <property type="evidence" value="ECO:0007669"/>
    <property type="project" value="UniProtKB-KW"/>
</dbReference>
<keyword evidence="3" id="KW-0804">Transcription</keyword>
<dbReference type="Pfam" id="PF00392">
    <property type="entry name" value="GntR"/>
    <property type="match status" value="1"/>
</dbReference>
<keyword evidence="1" id="KW-0805">Transcription regulation</keyword>
<accession>A0A062VF62</accession>
<keyword evidence="2" id="KW-0238">DNA-binding</keyword>
<dbReference type="Gene3D" id="1.10.10.10">
    <property type="entry name" value="Winged helix-like DNA-binding domain superfamily/Winged helix DNA-binding domain"/>
    <property type="match status" value="1"/>
</dbReference>
<evidence type="ECO:0000313" key="5">
    <source>
        <dbReference type="EMBL" id="KCZ96635.1"/>
    </source>
</evidence>
<keyword evidence="6" id="KW-1185">Reference proteome</keyword>
<dbReference type="AlphaFoldDB" id="A0A062VF62"/>
<dbReference type="PROSITE" id="PS50949">
    <property type="entry name" value="HTH_GNTR"/>
    <property type="match status" value="1"/>
</dbReference>
<dbReference type="SMART" id="SM00345">
    <property type="entry name" value="HTH_GNTR"/>
    <property type="match status" value="1"/>
</dbReference>
<dbReference type="InterPro" id="IPR036388">
    <property type="entry name" value="WH-like_DNA-bd_sf"/>
</dbReference>
<evidence type="ECO:0000259" key="4">
    <source>
        <dbReference type="PROSITE" id="PS50949"/>
    </source>
</evidence>
<dbReference type="PANTHER" id="PTHR43537:SF5">
    <property type="entry name" value="UXU OPERON TRANSCRIPTIONAL REGULATOR"/>
    <property type="match status" value="1"/>
</dbReference>
<sequence>MGSTNQKTESVALGRVGRPLRASELAADQIRQLILSGQLKEGSMLPPETQLVSQLGISRTTLREAFRILETEDLISVSRGSRTGAQVHQPNAATAARYAGQALTVAGATIEESYEAQLAFEPFAARLLAQKATPALIRQLESAVSELEEFVETDNFLNLSRGLARFHFLIVELTGNRTLSIMAEMLTIILESYQGETGTYLRNLEEDSAAARKFRSLGVRSIRKLVALIKTNDADGAEAHWRNHLTNSSKYWLKK</sequence>
<evidence type="ECO:0000256" key="2">
    <source>
        <dbReference type="ARBA" id="ARBA00023125"/>
    </source>
</evidence>
<gene>
    <name evidence="5" type="ORF">HPO_18884</name>
</gene>
<evidence type="ECO:0000256" key="3">
    <source>
        <dbReference type="ARBA" id="ARBA00023163"/>
    </source>
</evidence>
<dbReference type="GO" id="GO:0003700">
    <property type="term" value="F:DNA-binding transcription factor activity"/>
    <property type="evidence" value="ECO:0007669"/>
    <property type="project" value="InterPro"/>
</dbReference>
<organism evidence="5 6">
    <name type="scientific">Hyphomonas polymorpha PS728</name>
    <dbReference type="NCBI Taxonomy" id="1280954"/>
    <lineage>
        <taxon>Bacteria</taxon>
        <taxon>Pseudomonadati</taxon>
        <taxon>Pseudomonadota</taxon>
        <taxon>Alphaproteobacteria</taxon>
        <taxon>Hyphomonadales</taxon>
        <taxon>Hyphomonadaceae</taxon>
        <taxon>Hyphomonas</taxon>
    </lineage>
</organism>
<dbReference type="InterPro" id="IPR000524">
    <property type="entry name" value="Tscrpt_reg_HTH_GntR"/>
</dbReference>
<dbReference type="eggNOG" id="COG2186">
    <property type="taxonomic scope" value="Bacteria"/>
</dbReference>
<comment type="caution">
    <text evidence="5">The sequence shown here is derived from an EMBL/GenBank/DDBJ whole genome shotgun (WGS) entry which is preliminary data.</text>
</comment>
<name>A0A062VF62_9PROT</name>